<dbReference type="InterPro" id="IPR050560">
    <property type="entry name" value="MYB_TF"/>
</dbReference>
<dbReference type="PANTHER" id="PTHR45614:SF259">
    <property type="entry name" value="MYB DOMAIN PROTEIN 89-RELATED"/>
    <property type="match status" value="1"/>
</dbReference>
<feature type="domain" description="Myb-like" evidence="8">
    <location>
        <begin position="154"/>
        <end position="204"/>
    </location>
</feature>
<evidence type="ECO:0000256" key="3">
    <source>
        <dbReference type="ARBA" id="ARBA00023015"/>
    </source>
</evidence>
<feature type="domain" description="HTH myb-type" evidence="9">
    <location>
        <begin position="154"/>
        <end position="208"/>
    </location>
</feature>
<dbReference type="AlphaFoldDB" id="A0A068UTV2"/>
<evidence type="ECO:0000259" key="8">
    <source>
        <dbReference type="PROSITE" id="PS50090"/>
    </source>
</evidence>
<evidence type="ECO:0000256" key="1">
    <source>
        <dbReference type="ARBA" id="ARBA00004123"/>
    </source>
</evidence>
<dbReference type="EMBL" id="HG739142">
    <property type="protein sequence ID" value="CDP11669.1"/>
    <property type="molecule type" value="Genomic_DNA"/>
</dbReference>
<dbReference type="InterPro" id="IPR001005">
    <property type="entry name" value="SANT/Myb"/>
</dbReference>
<evidence type="ECO:0000313" key="10">
    <source>
        <dbReference type="EMBL" id="CDP11669.1"/>
    </source>
</evidence>
<dbReference type="InterPro" id="IPR009057">
    <property type="entry name" value="Homeodomain-like_sf"/>
</dbReference>
<dbReference type="OrthoDB" id="2143914at2759"/>
<dbReference type="OMA" id="SKWAMIA"/>
<dbReference type="PANTHER" id="PTHR45614">
    <property type="entry name" value="MYB PROTEIN-RELATED"/>
    <property type="match status" value="1"/>
</dbReference>
<evidence type="ECO:0000313" key="11">
    <source>
        <dbReference type="Proteomes" id="UP000295252"/>
    </source>
</evidence>
<keyword evidence="2" id="KW-0677">Repeat</keyword>
<evidence type="ECO:0000256" key="5">
    <source>
        <dbReference type="ARBA" id="ARBA00023163"/>
    </source>
</evidence>
<dbReference type="InParanoid" id="A0A068UTV2"/>
<dbReference type="GO" id="GO:0000978">
    <property type="term" value="F:RNA polymerase II cis-regulatory region sequence-specific DNA binding"/>
    <property type="evidence" value="ECO:0007669"/>
    <property type="project" value="TreeGrafter"/>
</dbReference>
<dbReference type="GO" id="GO:0005634">
    <property type="term" value="C:nucleus"/>
    <property type="evidence" value="ECO:0007669"/>
    <property type="project" value="UniProtKB-SubCell"/>
</dbReference>
<evidence type="ECO:0000256" key="6">
    <source>
        <dbReference type="ARBA" id="ARBA00023242"/>
    </source>
</evidence>
<feature type="domain" description="Myb-like" evidence="8">
    <location>
        <begin position="107"/>
        <end position="153"/>
    </location>
</feature>
<dbReference type="InterPro" id="IPR017930">
    <property type="entry name" value="Myb_dom"/>
</dbReference>
<dbReference type="Gene3D" id="1.10.10.60">
    <property type="entry name" value="Homeodomain-like"/>
    <property type="match status" value="2"/>
</dbReference>
<feature type="domain" description="HTH myb-type" evidence="9">
    <location>
        <begin position="102"/>
        <end position="153"/>
    </location>
</feature>
<dbReference type="PROSITE" id="PS51294">
    <property type="entry name" value="HTH_MYB"/>
    <property type="match status" value="2"/>
</dbReference>
<reference evidence="11" key="1">
    <citation type="journal article" date="2014" name="Science">
        <title>The coffee genome provides insight into the convergent evolution of caffeine biosynthesis.</title>
        <authorList>
            <person name="Denoeud F."/>
            <person name="Carretero-Paulet L."/>
            <person name="Dereeper A."/>
            <person name="Droc G."/>
            <person name="Guyot R."/>
            <person name="Pietrella M."/>
            <person name="Zheng C."/>
            <person name="Alberti A."/>
            <person name="Anthony F."/>
            <person name="Aprea G."/>
            <person name="Aury J.M."/>
            <person name="Bento P."/>
            <person name="Bernard M."/>
            <person name="Bocs S."/>
            <person name="Campa C."/>
            <person name="Cenci A."/>
            <person name="Combes M.C."/>
            <person name="Crouzillat D."/>
            <person name="Da Silva C."/>
            <person name="Daddiego L."/>
            <person name="De Bellis F."/>
            <person name="Dussert S."/>
            <person name="Garsmeur O."/>
            <person name="Gayraud T."/>
            <person name="Guignon V."/>
            <person name="Jahn K."/>
            <person name="Jamilloux V."/>
            <person name="Joet T."/>
            <person name="Labadie K."/>
            <person name="Lan T."/>
            <person name="Leclercq J."/>
            <person name="Lepelley M."/>
            <person name="Leroy T."/>
            <person name="Li L.T."/>
            <person name="Librado P."/>
            <person name="Lopez L."/>
            <person name="Munoz A."/>
            <person name="Noel B."/>
            <person name="Pallavicini A."/>
            <person name="Perrotta G."/>
            <person name="Poncet V."/>
            <person name="Pot D."/>
            <person name="Priyono X."/>
            <person name="Rigoreau M."/>
            <person name="Rouard M."/>
            <person name="Rozas J."/>
            <person name="Tranchant-Dubreuil C."/>
            <person name="VanBuren R."/>
            <person name="Zhang Q."/>
            <person name="Andrade A.C."/>
            <person name="Argout X."/>
            <person name="Bertrand B."/>
            <person name="de Kochko A."/>
            <person name="Graziosi G."/>
            <person name="Henry R.J."/>
            <person name="Jayarama X."/>
            <person name="Ming R."/>
            <person name="Nagai C."/>
            <person name="Rounsley S."/>
            <person name="Sankoff D."/>
            <person name="Giuliano G."/>
            <person name="Albert V.A."/>
            <person name="Wincker P."/>
            <person name="Lashermes P."/>
        </authorList>
    </citation>
    <scope>NUCLEOTIDE SEQUENCE [LARGE SCALE GENOMIC DNA]</scope>
    <source>
        <strain evidence="11">cv. DH200-94</strain>
    </source>
</reference>
<feature type="compositionally biased region" description="Basic and acidic residues" evidence="7">
    <location>
        <begin position="77"/>
        <end position="95"/>
    </location>
</feature>
<evidence type="ECO:0000256" key="4">
    <source>
        <dbReference type="ARBA" id="ARBA00023125"/>
    </source>
</evidence>
<keyword evidence="6" id="KW-0539">Nucleus</keyword>
<evidence type="ECO:0000256" key="7">
    <source>
        <dbReference type="SAM" id="MobiDB-lite"/>
    </source>
</evidence>
<proteinExistence type="predicted"/>
<organism evidence="10 11">
    <name type="scientific">Coffea canephora</name>
    <name type="common">Robusta coffee</name>
    <dbReference type="NCBI Taxonomy" id="49390"/>
    <lineage>
        <taxon>Eukaryota</taxon>
        <taxon>Viridiplantae</taxon>
        <taxon>Streptophyta</taxon>
        <taxon>Embryophyta</taxon>
        <taxon>Tracheophyta</taxon>
        <taxon>Spermatophyta</taxon>
        <taxon>Magnoliopsida</taxon>
        <taxon>eudicotyledons</taxon>
        <taxon>Gunneridae</taxon>
        <taxon>Pentapetalae</taxon>
        <taxon>asterids</taxon>
        <taxon>lamiids</taxon>
        <taxon>Gentianales</taxon>
        <taxon>Rubiaceae</taxon>
        <taxon>Ixoroideae</taxon>
        <taxon>Gardenieae complex</taxon>
        <taxon>Bertiereae - Coffeeae clade</taxon>
        <taxon>Coffeeae</taxon>
        <taxon>Coffea</taxon>
    </lineage>
</organism>
<gene>
    <name evidence="10" type="ORF">GSCOC_T00034094001</name>
</gene>
<dbReference type="GO" id="GO:0000981">
    <property type="term" value="F:DNA-binding transcription factor activity, RNA polymerase II-specific"/>
    <property type="evidence" value="ECO:0007669"/>
    <property type="project" value="TreeGrafter"/>
</dbReference>
<keyword evidence="3" id="KW-0805">Transcription regulation</keyword>
<evidence type="ECO:0000259" key="9">
    <source>
        <dbReference type="PROSITE" id="PS51294"/>
    </source>
</evidence>
<dbReference type="Proteomes" id="UP000295252">
    <property type="component" value="Chromosome VIII"/>
</dbReference>
<dbReference type="FunCoup" id="A0A068UTV2">
    <property type="interactions" value="9"/>
</dbReference>
<dbReference type="PhylomeDB" id="A0A068UTV2"/>
<dbReference type="FunFam" id="1.10.10.60:FF:000060">
    <property type="entry name" value="MYB transcription factor"/>
    <property type="match status" value="1"/>
</dbReference>
<accession>A0A068UTV2</accession>
<dbReference type="PROSITE" id="PS50090">
    <property type="entry name" value="MYB_LIKE"/>
    <property type="match status" value="2"/>
</dbReference>
<dbReference type="SMART" id="SM00717">
    <property type="entry name" value="SANT"/>
    <property type="match status" value="2"/>
</dbReference>
<dbReference type="SUPFAM" id="SSF46689">
    <property type="entry name" value="Homeodomain-like"/>
    <property type="match status" value="1"/>
</dbReference>
<keyword evidence="5" id="KW-0804">Transcription</keyword>
<name>A0A068UTV2_COFCA</name>
<keyword evidence="11" id="KW-1185">Reference proteome</keyword>
<dbReference type="Gramene" id="CDP11669">
    <property type="protein sequence ID" value="CDP11669"/>
    <property type="gene ID" value="GSCOC_T00034094001"/>
</dbReference>
<protein>
    <submittedName>
        <fullName evidence="10">Uncharacterized protein</fullName>
    </submittedName>
</protein>
<keyword evidence="4" id="KW-0238">DNA-binding</keyword>
<comment type="subcellular location">
    <subcellularLocation>
        <location evidence="1">Nucleus</location>
    </subcellularLocation>
</comment>
<dbReference type="Pfam" id="PF00249">
    <property type="entry name" value="Myb_DNA-binding"/>
    <property type="match status" value="2"/>
</dbReference>
<feature type="region of interest" description="Disordered" evidence="7">
    <location>
        <begin position="1"/>
        <end position="25"/>
    </location>
</feature>
<feature type="region of interest" description="Disordered" evidence="7">
    <location>
        <begin position="77"/>
        <end position="103"/>
    </location>
</feature>
<sequence>MNFQHKGDGDSLQYGFQGVNSSSPPIPKVPIPMDFPWEGESDLNIRGGMIQYLIAAPSEQQVKMPWCFHLVGDHGREARREDDGRVDQETQESKKKNGGGHTKLCSRGHWRPYEDAKLKELVCQYGPQNWNLIAEKLEGRSGKSCRLRWFNQLDPRINKMAFSEEEEERLLAAHRMYGNKWAMIARLFPGRTDNAVKNHWHVIIARKQREENSVYRRRKPSSFQAYHKGFTVNTLQNSACNGSGVSTNNREESASTCTDLSLTPSSNRVSPGYFTSSVSAEKYHSFGPDLNQAASSGDERKVMKTRSAVQYCQLNNNEPIAKATVTINPSAQSDSSSELSASESVANNASTRLLLLNDKIENGSESYKLPFIDFLGVGARK</sequence>
<evidence type="ECO:0000256" key="2">
    <source>
        <dbReference type="ARBA" id="ARBA00022737"/>
    </source>
</evidence>
<dbReference type="CDD" id="cd00167">
    <property type="entry name" value="SANT"/>
    <property type="match status" value="2"/>
</dbReference>